<gene>
    <name evidence="10" type="ORF">BELL_0531g00020</name>
</gene>
<keyword evidence="11" id="KW-1185">Reference proteome</keyword>
<proteinExistence type="inferred from homology"/>
<dbReference type="PANTHER" id="PTHR24305">
    <property type="entry name" value="CYTOCHROME P450"/>
    <property type="match status" value="1"/>
</dbReference>
<dbReference type="PRINTS" id="PR00385">
    <property type="entry name" value="P450"/>
</dbReference>
<dbReference type="PANTHER" id="PTHR24305:SF210">
    <property type="entry name" value="CYTOCHROME P450 MONOOXYGENASE ASQL-RELATED"/>
    <property type="match status" value="1"/>
</dbReference>
<evidence type="ECO:0000256" key="6">
    <source>
        <dbReference type="ARBA" id="ARBA00023026"/>
    </source>
</evidence>
<reference evidence="10 11" key="1">
    <citation type="submission" date="2017-12" db="EMBL/GenBank/DDBJ databases">
        <title>Comparative genomics of Botrytis spp.</title>
        <authorList>
            <person name="Valero-Jimenez C.A."/>
            <person name="Tapia P."/>
            <person name="Veloso J."/>
            <person name="Silva-Moreno E."/>
            <person name="Staats M."/>
            <person name="Valdes J.H."/>
            <person name="Van Kan J.A.L."/>
        </authorList>
    </citation>
    <scope>NUCLEOTIDE SEQUENCE [LARGE SCALE GENOMIC DNA]</scope>
    <source>
        <strain evidence="10 11">Be9601</strain>
    </source>
</reference>
<comment type="similarity">
    <text evidence="2 8">Belongs to the cytochrome P450 family.</text>
</comment>
<dbReference type="InterPro" id="IPR002401">
    <property type="entry name" value="Cyt_P450_E_grp-I"/>
</dbReference>
<dbReference type="CDD" id="cd11058">
    <property type="entry name" value="CYP60B-like"/>
    <property type="match status" value="1"/>
</dbReference>
<protein>
    <recommendedName>
        <fullName evidence="12">Cytochrome P450 monooxygenase</fullName>
    </recommendedName>
</protein>
<dbReference type="GO" id="GO:0004497">
    <property type="term" value="F:monooxygenase activity"/>
    <property type="evidence" value="ECO:0007669"/>
    <property type="project" value="UniProtKB-KW"/>
</dbReference>
<evidence type="ECO:0000256" key="9">
    <source>
        <dbReference type="SAM" id="Phobius"/>
    </source>
</evidence>
<dbReference type="Gene3D" id="1.10.630.10">
    <property type="entry name" value="Cytochrome P450"/>
    <property type="match status" value="1"/>
</dbReference>
<dbReference type="PRINTS" id="PR00463">
    <property type="entry name" value="EP450I"/>
</dbReference>
<keyword evidence="8" id="KW-0560">Oxidoreductase</keyword>
<feature type="transmembrane region" description="Helical" evidence="9">
    <location>
        <begin position="20"/>
        <end position="43"/>
    </location>
</feature>
<dbReference type="Pfam" id="PF00067">
    <property type="entry name" value="p450"/>
    <property type="match status" value="1"/>
</dbReference>
<evidence type="ECO:0000256" key="1">
    <source>
        <dbReference type="ARBA" id="ARBA00001971"/>
    </source>
</evidence>
<dbReference type="STRING" id="278938.A0A4Z1JDL5"/>
<evidence type="ECO:0000256" key="2">
    <source>
        <dbReference type="ARBA" id="ARBA00010617"/>
    </source>
</evidence>
<dbReference type="InterPro" id="IPR001128">
    <property type="entry name" value="Cyt_P450"/>
</dbReference>
<evidence type="ECO:0000256" key="5">
    <source>
        <dbReference type="ARBA" id="ARBA00023004"/>
    </source>
</evidence>
<evidence type="ECO:0008006" key="12">
    <source>
        <dbReference type="Google" id="ProtNLM"/>
    </source>
</evidence>
<accession>A0A4Z1JDL5</accession>
<keyword evidence="5 7" id="KW-0408">Iron</keyword>
<comment type="caution">
    <text evidence="10">The sequence shown here is derived from an EMBL/GenBank/DDBJ whole genome shotgun (WGS) entry which is preliminary data.</text>
</comment>
<evidence type="ECO:0000256" key="8">
    <source>
        <dbReference type="RuleBase" id="RU000461"/>
    </source>
</evidence>
<keyword evidence="9" id="KW-0812">Transmembrane</keyword>
<dbReference type="EMBL" id="PQXM01000529">
    <property type="protein sequence ID" value="TGO71775.1"/>
    <property type="molecule type" value="Genomic_DNA"/>
</dbReference>
<sequence length="520" mass="59072">MTPDLFNLQMFDFLDNPAFSVLGLFVVAYTLYFAITAIYLIFFHPLAKFPGPKLWAASRIPWARHVIQGDICNIMGDLHEKYGPVVRIGPDEITTISPTAWNDIYISKPLLPKDPYSEAPPLNGAHSLFTAAGDEHKLIRNTLIYAFSDKALRDQATIVENYTEKLIMRLQSEASRSISNVVDIQKFYGYATFDMVTDLSFGESFHGLEQENEHSWILGFFFHAKFGTIRNCLGRFSPLDTLLGLILLGVTRKARERNWRVVTEKIEKRLSKGNLDGVRSDFMTPVIENINESKIKGITKGELITNGLAFVMADCQLTTVFLSTSTYLLLKNPMKWEELAKEVRGTFESNDKITVQSTNGLVYLEAVINETLRIHHPTPISLPRLVPAQGRMIDGVFIPGHTVVGINLQNIQNSPTLWYEPRTFHPERFLPSSDPRYDARFDEDIKAAFVPFSTGPRNCLGGKLFLAQARVILAKMIWNFDFAMVRKQENWLDQKAYLVFEPKPLPVKLTRRYQGEKGVP</sequence>
<organism evidence="10 11">
    <name type="scientific">Botrytis elliptica</name>
    <dbReference type="NCBI Taxonomy" id="278938"/>
    <lineage>
        <taxon>Eukaryota</taxon>
        <taxon>Fungi</taxon>
        <taxon>Dikarya</taxon>
        <taxon>Ascomycota</taxon>
        <taxon>Pezizomycotina</taxon>
        <taxon>Leotiomycetes</taxon>
        <taxon>Helotiales</taxon>
        <taxon>Sclerotiniaceae</taxon>
        <taxon>Botrytis</taxon>
    </lineage>
</organism>
<keyword evidence="9" id="KW-0472">Membrane</keyword>
<dbReference type="GO" id="GO:0005506">
    <property type="term" value="F:iron ion binding"/>
    <property type="evidence" value="ECO:0007669"/>
    <property type="project" value="InterPro"/>
</dbReference>
<dbReference type="AlphaFoldDB" id="A0A4Z1JDL5"/>
<name>A0A4Z1JDL5_9HELO</name>
<feature type="binding site" description="axial binding residue" evidence="7">
    <location>
        <position position="459"/>
    </location>
    <ligand>
        <name>heme</name>
        <dbReference type="ChEBI" id="CHEBI:30413"/>
    </ligand>
    <ligandPart>
        <name>Fe</name>
        <dbReference type="ChEBI" id="CHEBI:18248"/>
    </ligandPart>
</feature>
<evidence type="ECO:0000256" key="3">
    <source>
        <dbReference type="ARBA" id="ARBA00022617"/>
    </source>
</evidence>
<dbReference type="PROSITE" id="PS00086">
    <property type="entry name" value="CYTOCHROME_P450"/>
    <property type="match status" value="1"/>
</dbReference>
<dbReference type="GO" id="GO:0020037">
    <property type="term" value="F:heme binding"/>
    <property type="evidence" value="ECO:0007669"/>
    <property type="project" value="InterPro"/>
</dbReference>
<keyword evidence="4 7" id="KW-0479">Metal-binding</keyword>
<evidence type="ECO:0000313" key="11">
    <source>
        <dbReference type="Proteomes" id="UP000297229"/>
    </source>
</evidence>
<evidence type="ECO:0000313" key="10">
    <source>
        <dbReference type="EMBL" id="TGO71775.1"/>
    </source>
</evidence>
<dbReference type="InterPro" id="IPR017972">
    <property type="entry name" value="Cyt_P450_CS"/>
</dbReference>
<dbReference type="OrthoDB" id="1470350at2759"/>
<dbReference type="GO" id="GO:0016705">
    <property type="term" value="F:oxidoreductase activity, acting on paired donors, with incorporation or reduction of molecular oxygen"/>
    <property type="evidence" value="ECO:0007669"/>
    <property type="project" value="InterPro"/>
</dbReference>
<dbReference type="InterPro" id="IPR050121">
    <property type="entry name" value="Cytochrome_P450_monoxygenase"/>
</dbReference>
<dbReference type="InterPro" id="IPR036396">
    <property type="entry name" value="Cyt_P450_sf"/>
</dbReference>
<keyword evidence="9" id="KW-1133">Transmembrane helix</keyword>
<dbReference type="SUPFAM" id="SSF48264">
    <property type="entry name" value="Cytochrome P450"/>
    <property type="match status" value="1"/>
</dbReference>
<dbReference type="Proteomes" id="UP000297229">
    <property type="component" value="Unassembled WGS sequence"/>
</dbReference>
<keyword evidence="6" id="KW-0843">Virulence</keyword>
<evidence type="ECO:0000256" key="7">
    <source>
        <dbReference type="PIRSR" id="PIRSR602401-1"/>
    </source>
</evidence>
<keyword evidence="3 7" id="KW-0349">Heme</keyword>
<evidence type="ECO:0000256" key="4">
    <source>
        <dbReference type="ARBA" id="ARBA00022723"/>
    </source>
</evidence>
<keyword evidence="8" id="KW-0503">Monooxygenase</keyword>
<comment type="cofactor">
    <cofactor evidence="1 7">
        <name>heme</name>
        <dbReference type="ChEBI" id="CHEBI:30413"/>
    </cofactor>
</comment>